<evidence type="ECO:0000313" key="2">
    <source>
        <dbReference type="EMBL" id="KAF0683706.1"/>
    </source>
</evidence>
<dbReference type="Gene3D" id="1.20.5.190">
    <property type="match status" value="1"/>
</dbReference>
<feature type="region of interest" description="Disordered" evidence="1">
    <location>
        <begin position="1"/>
        <end position="20"/>
    </location>
</feature>
<feature type="compositionally biased region" description="Low complexity" evidence="1">
    <location>
        <begin position="353"/>
        <end position="379"/>
    </location>
</feature>
<feature type="compositionally biased region" description="Polar residues" evidence="1">
    <location>
        <begin position="44"/>
        <end position="62"/>
    </location>
</feature>
<protein>
    <submittedName>
        <fullName evidence="3">Aste57867_24268 protein</fullName>
    </submittedName>
</protein>
<accession>A0A485LQQ4</accession>
<organism evidence="3 4">
    <name type="scientific">Aphanomyces stellatus</name>
    <dbReference type="NCBI Taxonomy" id="120398"/>
    <lineage>
        <taxon>Eukaryota</taxon>
        <taxon>Sar</taxon>
        <taxon>Stramenopiles</taxon>
        <taxon>Oomycota</taxon>
        <taxon>Saprolegniomycetes</taxon>
        <taxon>Saprolegniales</taxon>
        <taxon>Verrucalvaceae</taxon>
        <taxon>Aphanomyces</taxon>
    </lineage>
</organism>
<feature type="region of interest" description="Disordered" evidence="1">
    <location>
        <begin position="33"/>
        <end position="70"/>
    </location>
</feature>
<dbReference type="InterPro" id="IPR000048">
    <property type="entry name" value="IQ_motif_EF-hand-BS"/>
</dbReference>
<dbReference type="EMBL" id="CAADRA010007409">
    <property type="protein sequence ID" value="VFU00908.1"/>
    <property type="molecule type" value="Genomic_DNA"/>
</dbReference>
<evidence type="ECO:0000256" key="1">
    <source>
        <dbReference type="SAM" id="MobiDB-lite"/>
    </source>
</evidence>
<dbReference type="Pfam" id="PF00612">
    <property type="entry name" value="IQ"/>
    <property type="match status" value="1"/>
</dbReference>
<reference evidence="3 4" key="1">
    <citation type="submission" date="2019-03" db="EMBL/GenBank/DDBJ databases">
        <authorList>
            <person name="Gaulin E."/>
            <person name="Dumas B."/>
        </authorList>
    </citation>
    <scope>NUCLEOTIDE SEQUENCE [LARGE SCALE GENOMIC DNA]</scope>
    <source>
        <strain evidence="3">CBS 568.67</strain>
    </source>
</reference>
<dbReference type="PROSITE" id="PS50096">
    <property type="entry name" value="IQ"/>
    <property type="match status" value="2"/>
</dbReference>
<sequence>MSIPSAERRVPFTPVHRGTPMTHTSWQLACGVKNSGATRRENEPPTTLRPSMSQNQEHTAATPTRLPDIYASPGNVGVQIDSYRNKGFYDRPRCTKFTTAFHGFMFEDNTLKNAKRMLAREVQRKRDEEERMKKLADYQATRLEAKVRHEEKRKHREYIRKQRVWEHQQAMKAASQRAAETTSALKIQAFHRGSRVRKRVAEERQAATAIQSHLRRFTARKTYLTQVAARRERQRTSATKIQSHMRRRLSAKRVQAMKAKRMEDVVRPDEMIVPSLDVLEIQSPRRPTPDTTTASTPLPIASTKETESRTPDSVATHTPSPPPSTAKKTQDFILKRVGGGFRRIFKAKPPPSSSDATSPTLLLSPSRSSSSSPMPSTPSKATVRLPKPPPPKRSFLQHWNEVTPPVAKSLESFIHDPNLAEKLKFTMAKSPASPAPVVADAAVVCRVRDATELCQAMDDSFPIAEHLDQPMELAQSPLEPADVMELRTAIADMVSLDETPPERLDEDQGQAVPCEPDVLPTLPLLRISTAEKPPSRPEVADEGSIFQWMPQTILSTAGGEWTELLDGDFDVKGSWSQEEGLDDVFSDDRVEPSRRDGHDDDDIDGNAREATPEAAVKPPPKSILKKPLPPPIAPVVVVGSQFRLRKESHHPPNRPHLPAMPGQVYDDDDDDNHAMQHVPRCTTSEEQHAALDSYTAGLAQADWGLEYFIGRQST</sequence>
<feature type="region of interest" description="Disordered" evidence="1">
    <location>
        <begin position="343"/>
        <end position="394"/>
    </location>
</feature>
<dbReference type="OrthoDB" id="78114at2759"/>
<reference evidence="2" key="2">
    <citation type="submission" date="2019-06" db="EMBL/GenBank/DDBJ databases">
        <title>Genomics analysis of Aphanomyces spp. identifies a new class of oomycete effector associated with host adaptation.</title>
        <authorList>
            <person name="Gaulin E."/>
        </authorList>
    </citation>
    <scope>NUCLEOTIDE SEQUENCE</scope>
    <source>
        <strain evidence="2">CBS 578.67</strain>
    </source>
</reference>
<keyword evidence="4" id="KW-1185">Reference proteome</keyword>
<dbReference type="AlphaFoldDB" id="A0A485LQQ4"/>
<proteinExistence type="predicted"/>
<feature type="compositionally biased region" description="Basic and acidic residues" evidence="1">
    <location>
        <begin position="586"/>
        <end position="598"/>
    </location>
</feature>
<name>A0A485LQQ4_9STRA</name>
<evidence type="ECO:0000313" key="4">
    <source>
        <dbReference type="Proteomes" id="UP000332933"/>
    </source>
</evidence>
<feature type="region of interest" description="Disordered" evidence="1">
    <location>
        <begin position="576"/>
        <end position="629"/>
    </location>
</feature>
<dbReference type="Proteomes" id="UP000332933">
    <property type="component" value="Unassembled WGS sequence"/>
</dbReference>
<feature type="compositionally biased region" description="Pro residues" evidence="1">
    <location>
        <begin position="617"/>
        <end position="629"/>
    </location>
</feature>
<dbReference type="SUPFAM" id="SSF52540">
    <property type="entry name" value="P-loop containing nucleoside triphosphate hydrolases"/>
    <property type="match status" value="1"/>
</dbReference>
<gene>
    <name evidence="3" type="primary">Aste57867_24268</name>
    <name evidence="2" type="ORF">As57867_024193</name>
    <name evidence="3" type="ORF">ASTE57867_24268</name>
</gene>
<dbReference type="InterPro" id="IPR027417">
    <property type="entry name" value="P-loop_NTPase"/>
</dbReference>
<evidence type="ECO:0000313" key="3">
    <source>
        <dbReference type="EMBL" id="VFU00908.1"/>
    </source>
</evidence>
<dbReference type="EMBL" id="VJMH01007383">
    <property type="protein sequence ID" value="KAF0683706.1"/>
    <property type="molecule type" value="Genomic_DNA"/>
</dbReference>
<dbReference type="SMART" id="SM00015">
    <property type="entry name" value="IQ"/>
    <property type="match status" value="3"/>
</dbReference>
<feature type="region of interest" description="Disordered" evidence="1">
    <location>
        <begin position="278"/>
        <end position="331"/>
    </location>
</feature>
<feature type="compositionally biased region" description="Basic and acidic residues" evidence="1">
    <location>
        <begin position="1"/>
        <end position="10"/>
    </location>
</feature>